<gene>
    <name evidence="1" type="ordered locus">DSC_02460</name>
</gene>
<dbReference type="KEGG" id="psd:DSC_02460"/>
<dbReference type="eggNOG" id="COG3754">
    <property type="taxonomic scope" value="Bacteria"/>
</dbReference>
<proteinExistence type="predicted"/>
<name>G7UVM8_PSEUP</name>
<sequence length="543" mass="62432">MGRGYDEVLLVNHTCYGPIFPFDELFGEMEKRDCDFWGVTAHKEITPNPLTGKGTLAYHLNSNFIAIRSRMLRAGAFRRYWKAIQGKATYEAAILEHESVFTDHFRRLGFVCECYLDAARYGTHYPALLDADETLTDRNPLLKRRLLFQEPSHLEEYSVDVPRALDIVKNTSDYDMELIWRNAVRAAPLRALTTNAALTSVFPDTRINADGPKNWGRIAVCAHVFYPDMVDELLDLGENIPCQYDFIATTETEEKKKLIEVAAGRRSNVRRTIVRVVERNRGRDMSALLISCRDLFLEDHYDLVCRLHSKKTPHLHTGRSNVFKRHMFQNLLNSPGYTANVLDMFRDSPWMGVAVPSIIQMSYGTLGHAWGANRQRTVEVAERIGIQAQFDPYTPVGAFGSMFWFRPNALRKLFAHEWVWEDFEAEPYPLDGTLGHAIERLVSYVAQDAGYTTQQILCRRLAEWNFGVLEYKLQKLTSVLPNANFSAQADFLHHWKMANYRSRDMPLGARTAPMMPQAWRDFLQACRRSLAYRFGRLGKNPIV</sequence>
<reference evidence="1 2" key="1">
    <citation type="journal article" date="2012" name="J. Bacteriol.">
        <title>Complete Genome Sequence of the BTEX-Degrading Bacterium Pseudoxanthomonas spadix BD-a59.</title>
        <authorList>
            <person name="Lee S.H."/>
            <person name="Jin H.M."/>
            <person name="Lee H.J."/>
            <person name="Kim J.M."/>
            <person name="Jeon C.O."/>
        </authorList>
    </citation>
    <scope>NUCLEOTIDE SEQUENCE [LARGE SCALE GENOMIC DNA]</scope>
    <source>
        <strain evidence="1 2">BD-a59</strain>
    </source>
</reference>
<keyword evidence="2" id="KW-1185">Reference proteome</keyword>
<dbReference type="Pfam" id="PF05045">
    <property type="entry name" value="RgpF"/>
    <property type="match status" value="1"/>
</dbReference>
<dbReference type="Proteomes" id="UP000005870">
    <property type="component" value="Chromosome"/>
</dbReference>
<dbReference type="HOGENOM" id="CLU_025374_0_0_6"/>
<dbReference type="AlphaFoldDB" id="G7UVM8"/>
<organism evidence="1 2">
    <name type="scientific">Pseudoxanthomonas spadix (strain BD-a59)</name>
    <dbReference type="NCBI Taxonomy" id="1045855"/>
    <lineage>
        <taxon>Bacteria</taxon>
        <taxon>Pseudomonadati</taxon>
        <taxon>Pseudomonadota</taxon>
        <taxon>Gammaproteobacteria</taxon>
        <taxon>Lysobacterales</taxon>
        <taxon>Lysobacteraceae</taxon>
        <taxon>Pseudoxanthomonas</taxon>
    </lineage>
</organism>
<evidence type="ECO:0000313" key="2">
    <source>
        <dbReference type="Proteomes" id="UP000005870"/>
    </source>
</evidence>
<accession>G7UVM8</accession>
<protein>
    <submittedName>
        <fullName evidence="1">Uncharacterized protein</fullName>
    </submittedName>
</protein>
<dbReference type="InterPro" id="IPR007739">
    <property type="entry name" value="RgpF"/>
</dbReference>
<dbReference type="STRING" id="1045855.DSC_02460"/>
<dbReference type="EMBL" id="CP003093">
    <property type="protein sequence ID" value="AER55145.1"/>
    <property type="molecule type" value="Genomic_DNA"/>
</dbReference>
<evidence type="ECO:0000313" key="1">
    <source>
        <dbReference type="EMBL" id="AER55145.1"/>
    </source>
</evidence>